<dbReference type="SMART" id="SM00895">
    <property type="entry name" value="FCD"/>
    <property type="match status" value="1"/>
</dbReference>
<gene>
    <name evidence="5" type="ORF">RYJ27_07710</name>
</gene>
<evidence type="ECO:0000256" key="1">
    <source>
        <dbReference type="ARBA" id="ARBA00023015"/>
    </source>
</evidence>
<protein>
    <submittedName>
        <fullName evidence="5">FadR/GntR family transcriptional regulator</fullName>
    </submittedName>
</protein>
<dbReference type="EMBL" id="CP137080">
    <property type="protein sequence ID" value="WOQ68612.1"/>
    <property type="molecule type" value="Genomic_DNA"/>
</dbReference>
<dbReference type="InterPro" id="IPR000524">
    <property type="entry name" value="Tscrpt_reg_HTH_GntR"/>
</dbReference>
<reference evidence="5 6" key="1">
    <citation type="submission" date="2023-10" db="EMBL/GenBank/DDBJ databases">
        <title>Y20.</title>
        <authorList>
            <person name="Zhang G."/>
            <person name="Ding Y."/>
        </authorList>
    </citation>
    <scope>NUCLEOTIDE SEQUENCE [LARGE SCALE GENOMIC DNA]</scope>
    <source>
        <strain evidence="5 6">Y20</strain>
    </source>
</reference>
<dbReference type="InterPro" id="IPR008920">
    <property type="entry name" value="TF_FadR/GntR_C"/>
</dbReference>
<dbReference type="PRINTS" id="PR00035">
    <property type="entry name" value="HTHGNTR"/>
</dbReference>
<proteinExistence type="predicted"/>
<dbReference type="Proteomes" id="UP001329313">
    <property type="component" value="Chromosome"/>
</dbReference>
<dbReference type="Gene3D" id="1.20.120.530">
    <property type="entry name" value="GntR ligand-binding domain-like"/>
    <property type="match status" value="1"/>
</dbReference>
<organism evidence="5 6">
    <name type="scientific">Microbacterium limosum</name>
    <dbReference type="NCBI Taxonomy" id="3079935"/>
    <lineage>
        <taxon>Bacteria</taxon>
        <taxon>Bacillati</taxon>
        <taxon>Actinomycetota</taxon>
        <taxon>Actinomycetes</taxon>
        <taxon>Micrococcales</taxon>
        <taxon>Microbacteriaceae</taxon>
        <taxon>Microbacterium</taxon>
    </lineage>
</organism>
<feature type="domain" description="HTH gntR-type" evidence="4">
    <location>
        <begin position="12"/>
        <end position="82"/>
    </location>
</feature>
<evidence type="ECO:0000259" key="4">
    <source>
        <dbReference type="PROSITE" id="PS50949"/>
    </source>
</evidence>
<evidence type="ECO:0000313" key="6">
    <source>
        <dbReference type="Proteomes" id="UP001329313"/>
    </source>
</evidence>
<dbReference type="RefSeq" id="WP_330169753.1">
    <property type="nucleotide sequence ID" value="NZ_CP137080.1"/>
</dbReference>
<accession>A0AAU0MFH9</accession>
<dbReference type="SUPFAM" id="SSF46785">
    <property type="entry name" value="Winged helix' DNA-binding domain"/>
    <property type="match status" value="1"/>
</dbReference>
<dbReference type="Gene3D" id="1.10.10.10">
    <property type="entry name" value="Winged helix-like DNA-binding domain superfamily/Winged helix DNA-binding domain"/>
    <property type="match status" value="1"/>
</dbReference>
<dbReference type="KEGG" id="mliy:RYJ27_07710"/>
<keyword evidence="2" id="KW-0238">DNA-binding</keyword>
<dbReference type="InterPro" id="IPR011711">
    <property type="entry name" value="GntR_C"/>
</dbReference>
<dbReference type="InterPro" id="IPR036388">
    <property type="entry name" value="WH-like_DNA-bd_sf"/>
</dbReference>
<dbReference type="Pfam" id="PF00392">
    <property type="entry name" value="GntR"/>
    <property type="match status" value="1"/>
</dbReference>
<dbReference type="SUPFAM" id="SSF48008">
    <property type="entry name" value="GntR ligand-binding domain-like"/>
    <property type="match status" value="1"/>
</dbReference>
<dbReference type="PANTHER" id="PTHR43537:SF5">
    <property type="entry name" value="UXU OPERON TRANSCRIPTIONAL REGULATOR"/>
    <property type="match status" value="1"/>
</dbReference>
<name>A0AAU0MFH9_9MICO</name>
<evidence type="ECO:0000313" key="5">
    <source>
        <dbReference type="EMBL" id="WOQ68612.1"/>
    </source>
</evidence>
<dbReference type="PANTHER" id="PTHR43537">
    <property type="entry name" value="TRANSCRIPTIONAL REGULATOR, GNTR FAMILY"/>
    <property type="match status" value="1"/>
</dbReference>
<keyword evidence="1" id="KW-0805">Transcription regulation</keyword>
<dbReference type="PROSITE" id="PS50949">
    <property type="entry name" value="HTH_GNTR"/>
    <property type="match status" value="1"/>
</dbReference>
<evidence type="ECO:0000256" key="3">
    <source>
        <dbReference type="ARBA" id="ARBA00023163"/>
    </source>
</evidence>
<evidence type="ECO:0000256" key="2">
    <source>
        <dbReference type="ARBA" id="ARBA00023125"/>
    </source>
</evidence>
<keyword evidence="6" id="KW-1185">Reference proteome</keyword>
<dbReference type="GO" id="GO:0003700">
    <property type="term" value="F:DNA-binding transcription factor activity"/>
    <property type="evidence" value="ECO:0007669"/>
    <property type="project" value="InterPro"/>
</dbReference>
<dbReference type="InterPro" id="IPR036390">
    <property type="entry name" value="WH_DNA-bd_sf"/>
</dbReference>
<dbReference type="GO" id="GO:0003677">
    <property type="term" value="F:DNA binding"/>
    <property type="evidence" value="ECO:0007669"/>
    <property type="project" value="UniProtKB-KW"/>
</dbReference>
<dbReference type="CDD" id="cd07377">
    <property type="entry name" value="WHTH_GntR"/>
    <property type="match status" value="1"/>
</dbReference>
<dbReference type="Pfam" id="PF07729">
    <property type="entry name" value="FCD"/>
    <property type="match status" value="1"/>
</dbReference>
<dbReference type="SMART" id="SM00345">
    <property type="entry name" value="HTH_GNTR"/>
    <property type="match status" value="1"/>
</dbReference>
<dbReference type="AlphaFoldDB" id="A0AAU0MFH9"/>
<keyword evidence="3" id="KW-0804">Transcription</keyword>
<sequence>MANDDWQPVQRVRAHEQVMAQIEERILEGHLAAGDHLPNERDLSVMLGVSRASLRESLRVLEALGIVEIRRGGEGGAILQGTPGSGFVNLLKLQLALGQFDQTDVLETRIALETWSCREAAERSTADDHAALVDILDRMDHEDISTAEFNSLDAAFHVRIAESTGNALCAHLMQSLRTAINRQMIEAYADLPDWQATARIVRREHRAILDALLSRDHDAAAERVHKHITDFYELGGIELRPRETYRVSRSNE</sequence>